<evidence type="ECO:0000256" key="2">
    <source>
        <dbReference type="ARBA" id="ARBA00004953"/>
    </source>
</evidence>
<dbReference type="PANTHER" id="PTHR34308:SF1">
    <property type="entry name" value="COBALAMIN BIOSYNTHESIS PROTEIN CBIB"/>
    <property type="match status" value="1"/>
</dbReference>
<dbReference type="GO" id="GO:0005886">
    <property type="term" value="C:plasma membrane"/>
    <property type="evidence" value="ECO:0007669"/>
    <property type="project" value="UniProtKB-SubCell"/>
</dbReference>
<evidence type="ECO:0000256" key="6">
    <source>
        <dbReference type="ARBA" id="ARBA00022692"/>
    </source>
</evidence>
<dbReference type="AlphaFoldDB" id="A0A2A9CUS5"/>
<comment type="caution">
    <text evidence="9">Lacks conserved residue(s) required for the propagation of feature annotation.</text>
</comment>
<dbReference type="Proteomes" id="UP000226079">
    <property type="component" value="Unassembled WGS sequence"/>
</dbReference>
<evidence type="ECO:0000256" key="1">
    <source>
        <dbReference type="ARBA" id="ARBA00004651"/>
    </source>
</evidence>
<protein>
    <recommendedName>
        <fullName evidence="9">Cobalamin biosynthesis protein CobD</fullName>
    </recommendedName>
</protein>
<dbReference type="EMBL" id="PDJC01000001">
    <property type="protein sequence ID" value="PFG17896.1"/>
    <property type="molecule type" value="Genomic_DNA"/>
</dbReference>
<sequence>MARTGVLTAAGLMLGWLADQAFGDPQRGHPVAGFGRVATAYERVSYADRRTNGVLNEVVLVGAVTGLGVALSSGARRPFARVCMTALATWTVLGGRSLAREAEAVAAHLAADDLPAAREQVSHLVSRDTQALDADGVARAALESVAENTSDAVVAPLFWGAVAGIPGLLAYRAINTLDAMVGYRNDRYGNFGWAAAKLDDLANWLPARLAGALAVVAAPVVGGEPSQAVRAIVEQSGAHPSPNGGVVEAGFAGALGVRIGGRNSYDGVVEDRGELGYGSAPTPSDLVRANRLALAVSAGSVLVSAGLAALVHRGRLPQVRRHR</sequence>
<evidence type="ECO:0000256" key="4">
    <source>
        <dbReference type="ARBA" id="ARBA00022475"/>
    </source>
</evidence>
<evidence type="ECO:0000256" key="7">
    <source>
        <dbReference type="ARBA" id="ARBA00022989"/>
    </source>
</evidence>
<dbReference type="GO" id="GO:0015420">
    <property type="term" value="F:ABC-type vitamin B12 transporter activity"/>
    <property type="evidence" value="ECO:0007669"/>
    <property type="project" value="UniProtKB-UniRule"/>
</dbReference>
<dbReference type="InterPro" id="IPR004485">
    <property type="entry name" value="Cobalamin_biosynth_CobD/CbiB"/>
</dbReference>
<dbReference type="NCBIfam" id="TIGR00380">
    <property type="entry name" value="cobal_cbiB"/>
    <property type="match status" value="1"/>
</dbReference>
<comment type="subcellular location">
    <subcellularLocation>
        <location evidence="1 9">Cell membrane</location>
        <topology evidence="1 9">Multi-pass membrane protein</topology>
    </subcellularLocation>
</comment>
<dbReference type="GO" id="GO:0009236">
    <property type="term" value="P:cobalamin biosynthetic process"/>
    <property type="evidence" value="ECO:0007669"/>
    <property type="project" value="UniProtKB-UniRule"/>
</dbReference>
<dbReference type="Pfam" id="PF03186">
    <property type="entry name" value="CobD_Cbib"/>
    <property type="match status" value="1"/>
</dbReference>
<evidence type="ECO:0000256" key="3">
    <source>
        <dbReference type="ARBA" id="ARBA00006263"/>
    </source>
</evidence>
<keyword evidence="5 9" id="KW-0169">Cobalamin biosynthesis</keyword>
<reference evidence="10 11" key="1">
    <citation type="submission" date="2017-10" db="EMBL/GenBank/DDBJ databases">
        <title>Sequencing the genomes of 1000 actinobacteria strains.</title>
        <authorList>
            <person name="Klenk H.-P."/>
        </authorList>
    </citation>
    <scope>NUCLEOTIDE SEQUENCE [LARGE SCALE GENOMIC DNA]</scope>
    <source>
        <strain evidence="10 11">DSM 15597</strain>
    </source>
</reference>
<evidence type="ECO:0000256" key="9">
    <source>
        <dbReference type="HAMAP-Rule" id="MF_00024"/>
    </source>
</evidence>
<comment type="similarity">
    <text evidence="3 9">Belongs to the CobD/CbiB family.</text>
</comment>
<comment type="function">
    <text evidence="9">Converts cobyric acid to cobinamide by the addition of aminopropanol on the F carboxylic group.</text>
</comment>
<evidence type="ECO:0000313" key="10">
    <source>
        <dbReference type="EMBL" id="PFG17896.1"/>
    </source>
</evidence>
<dbReference type="PANTHER" id="PTHR34308">
    <property type="entry name" value="COBALAMIN BIOSYNTHESIS PROTEIN CBIB"/>
    <property type="match status" value="1"/>
</dbReference>
<accession>A0A2A9CUS5</accession>
<name>A0A2A9CUS5_9ACTN</name>
<dbReference type="RefSeq" id="WP_098462252.1">
    <property type="nucleotide sequence ID" value="NZ_PDJC01000001.1"/>
</dbReference>
<evidence type="ECO:0000313" key="11">
    <source>
        <dbReference type="Proteomes" id="UP000226079"/>
    </source>
</evidence>
<evidence type="ECO:0000256" key="5">
    <source>
        <dbReference type="ARBA" id="ARBA00022573"/>
    </source>
</evidence>
<dbReference type="NCBIfam" id="NF002276">
    <property type="entry name" value="PRK01209.1-4"/>
    <property type="match status" value="1"/>
</dbReference>
<keyword evidence="8 9" id="KW-0472">Membrane</keyword>
<comment type="caution">
    <text evidence="10">The sequence shown here is derived from an EMBL/GenBank/DDBJ whole genome shotgun (WGS) entry which is preliminary data.</text>
</comment>
<comment type="pathway">
    <text evidence="2 9">Cofactor biosynthesis; adenosylcobalamin biosynthesis.</text>
</comment>
<organism evidence="10 11">
    <name type="scientific">Propionicimonas paludicola</name>
    <dbReference type="NCBI Taxonomy" id="185243"/>
    <lineage>
        <taxon>Bacteria</taxon>
        <taxon>Bacillati</taxon>
        <taxon>Actinomycetota</taxon>
        <taxon>Actinomycetes</taxon>
        <taxon>Propionibacteriales</taxon>
        <taxon>Nocardioidaceae</taxon>
        <taxon>Propionicimonas</taxon>
    </lineage>
</organism>
<gene>
    <name evidence="9" type="primary">cobD</name>
    <name evidence="10" type="ORF">ATK74_2473</name>
</gene>
<keyword evidence="11" id="KW-1185">Reference proteome</keyword>
<keyword evidence="6 9" id="KW-0812">Transmembrane</keyword>
<dbReference type="GO" id="GO:0048472">
    <property type="term" value="F:threonine-phosphate decarboxylase activity"/>
    <property type="evidence" value="ECO:0007669"/>
    <property type="project" value="InterPro"/>
</dbReference>
<dbReference type="UniPathway" id="UPA00148"/>
<feature type="transmembrane region" description="Helical" evidence="9">
    <location>
        <begin position="292"/>
        <end position="311"/>
    </location>
</feature>
<keyword evidence="7 9" id="KW-1133">Transmembrane helix</keyword>
<dbReference type="OrthoDB" id="9811967at2"/>
<proteinExistence type="inferred from homology"/>
<dbReference type="HAMAP" id="MF_00024">
    <property type="entry name" value="CobD_CbiB"/>
    <property type="match status" value="1"/>
</dbReference>
<evidence type="ECO:0000256" key="8">
    <source>
        <dbReference type="ARBA" id="ARBA00023136"/>
    </source>
</evidence>
<keyword evidence="4 9" id="KW-1003">Cell membrane</keyword>